<dbReference type="SMART" id="SM00228">
    <property type="entry name" value="PDZ"/>
    <property type="match status" value="1"/>
</dbReference>
<dbReference type="InterPro" id="IPR035601">
    <property type="entry name" value="MPP5_SH3"/>
</dbReference>
<evidence type="ECO:0000256" key="1">
    <source>
        <dbReference type="ARBA" id="ARBA00007014"/>
    </source>
</evidence>
<feature type="domain" description="SH3" evidence="5">
    <location>
        <begin position="360"/>
        <end position="432"/>
    </location>
</feature>
<dbReference type="Pfam" id="PF00595">
    <property type="entry name" value="PDZ"/>
    <property type="match status" value="1"/>
</dbReference>
<evidence type="ECO:0000259" key="5">
    <source>
        <dbReference type="PROSITE" id="PS50002"/>
    </source>
</evidence>
<protein>
    <submittedName>
        <fullName evidence="8">CRE-TAG-117 protein</fullName>
    </submittedName>
</protein>
<feature type="domain" description="PDZ" evidence="7">
    <location>
        <begin position="256"/>
        <end position="336"/>
    </location>
</feature>
<dbReference type="SMART" id="SM00072">
    <property type="entry name" value="GuKc"/>
    <property type="match status" value="1"/>
</dbReference>
<feature type="compositionally biased region" description="Basic and acidic residues" evidence="4">
    <location>
        <begin position="29"/>
        <end position="49"/>
    </location>
</feature>
<dbReference type="Gene3D" id="2.30.30.40">
    <property type="entry name" value="SH3 Domains"/>
    <property type="match status" value="1"/>
</dbReference>
<sequence>MEYIAATSGPPSVAPRSSIHTNGFGIERGSLRRPPEQFEMQEKKRKEQENTFLRSSLRKSKKLQALAKNVDNPEPMKVTSFANPLAEVEEVSVKKSITENGATRIAISDEVIENSEVLIDDGKQDHMREFLVSKFKDLPIFNLLIKNYVFIAELDEVIISVERIASKLSSMRGRESDVAMLRDFFAAPPIQAAIEQTVKQNGKCGTTSSGIGTDSGADSSSCTSSPIPPVIMNGKAERCPSTASSSSVSPRPNVKVVEVIKDEDSYLGATVRNENDRIIVGRVVKGGIVEKMNLFQEGDELLELNGSSLKGKQVNEICDILRNLSGPITFVVAPKEETEPEANADPATANSNSASSKKSQHVQHLRALFDYDPEDDVYVPCKELAMKFGRGDILHVLNTKDDNWWQAYRDGEDTQHSLAGLIPSSSFRQQVVLYADELEREQEQKRKECKTKKKKKLEVKKGADEENLPAIGVYSDFLTYEEVVLELPKATHRRPIVLCGAEGVGCLKLRDRLLESDRITLACPVPYTSRPPKDGEFNGVHYHFVSKQKFHEEAKSGKFVEFGEYQKFWYGTAKKDVVNVIERGKTCVMTLKAESLGAIRSPDIQPHIIFIAAPSLHILRRQREVEGTFGVKDDELKGILNQSKIIEQKYGHLFDGIIVNIDFEKSFRELKQILMKVNTEPMWVPATWTAC</sequence>
<accession>E3M067</accession>
<name>E3M067_CAERE</name>
<dbReference type="GO" id="GO:0034330">
    <property type="term" value="P:cell junction organization"/>
    <property type="evidence" value="ECO:0007669"/>
    <property type="project" value="UniProtKB-ARBA"/>
</dbReference>
<dbReference type="InterPro" id="IPR050716">
    <property type="entry name" value="MAGUK"/>
</dbReference>
<dbReference type="InterPro" id="IPR027417">
    <property type="entry name" value="P-loop_NTPase"/>
</dbReference>
<dbReference type="PROSITE" id="PS00856">
    <property type="entry name" value="GUANYLATE_KINASE_1"/>
    <property type="match status" value="1"/>
</dbReference>
<dbReference type="PROSITE" id="PS50052">
    <property type="entry name" value="GUANYLATE_KINASE_2"/>
    <property type="match status" value="1"/>
</dbReference>
<dbReference type="InterPro" id="IPR020590">
    <property type="entry name" value="Guanylate_kinase_CS"/>
</dbReference>
<dbReference type="InterPro" id="IPR036028">
    <property type="entry name" value="SH3-like_dom_sf"/>
</dbReference>
<dbReference type="OMA" id="VNTEPMW"/>
<evidence type="ECO:0000313" key="8">
    <source>
        <dbReference type="EMBL" id="EFO87614.1"/>
    </source>
</evidence>
<dbReference type="InterPro" id="IPR001478">
    <property type="entry name" value="PDZ"/>
</dbReference>
<dbReference type="CDD" id="cd12036">
    <property type="entry name" value="SH3_MPP5"/>
    <property type="match status" value="1"/>
</dbReference>
<dbReference type="InParanoid" id="E3M067"/>
<dbReference type="SUPFAM" id="SSF52540">
    <property type="entry name" value="P-loop containing nucleoside triphosphate hydrolases"/>
    <property type="match status" value="1"/>
</dbReference>
<dbReference type="Proteomes" id="UP000008281">
    <property type="component" value="Unassembled WGS sequence"/>
</dbReference>
<dbReference type="Pfam" id="PF07653">
    <property type="entry name" value="SH3_2"/>
    <property type="match status" value="1"/>
</dbReference>
<dbReference type="AlphaFoldDB" id="E3M067"/>
<dbReference type="SMART" id="SM00326">
    <property type="entry name" value="SH3"/>
    <property type="match status" value="1"/>
</dbReference>
<dbReference type="InterPro" id="IPR001452">
    <property type="entry name" value="SH3_domain"/>
</dbReference>
<feature type="region of interest" description="Disordered" evidence="4">
    <location>
        <begin position="337"/>
        <end position="359"/>
    </location>
</feature>
<dbReference type="PANTHER" id="PTHR23122">
    <property type="entry name" value="MEMBRANE-ASSOCIATED GUANYLATE KINASE MAGUK"/>
    <property type="match status" value="1"/>
</dbReference>
<dbReference type="SUPFAM" id="SSF50156">
    <property type="entry name" value="PDZ domain-like"/>
    <property type="match status" value="1"/>
</dbReference>
<keyword evidence="9" id="KW-1185">Reference proteome</keyword>
<feature type="region of interest" description="Disordered" evidence="4">
    <location>
        <begin position="1"/>
        <end position="52"/>
    </location>
</feature>
<dbReference type="EMBL" id="DS268420">
    <property type="protein sequence ID" value="EFO87614.1"/>
    <property type="molecule type" value="Genomic_DNA"/>
</dbReference>
<dbReference type="Gene3D" id="3.40.50.300">
    <property type="entry name" value="P-loop containing nucleotide triphosphate hydrolases"/>
    <property type="match status" value="1"/>
</dbReference>
<feature type="domain" description="Guanylate kinase-like" evidence="6">
    <location>
        <begin position="493"/>
        <end position="675"/>
    </location>
</feature>
<keyword evidence="2 3" id="KW-0728">SH3 domain</keyword>
<dbReference type="SUPFAM" id="SSF50044">
    <property type="entry name" value="SH3-domain"/>
    <property type="match status" value="1"/>
</dbReference>
<dbReference type="Gene3D" id="2.30.42.10">
    <property type="match status" value="1"/>
</dbReference>
<feature type="region of interest" description="Disordered" evidence="4">
    <location>
        <begin position="205"/>
        <end position="225"/>
    </location>
</feature>
<evidence type="ECO:0000259" key="6">
    <source>
        <dbReference type="PROSITE" id="PS50052"/>
    </source>
</evidence>
<comment type="similarity">
    <text evidence="1">Belongs to the MAGUK family.</text>
</comment>
<dbReference type="eggNOG" id="KOG0609">
    <property type="taxonomic scope" value="Eukaryota"/>
</dbReference>
<gene>
    <name evidence="8" type="primary">Cre-tag-117</name>
    <name evidence="8" type="ORF">CRE_05601</name>
</gene>
<dbReference type="CDD" id="cd06798">
    <property type="entry name" value="PDZ_MPP5-like"/>
    <property type="match status" value="1"/>
</dbReference>
<dbReference type="OrthoDB" id="43580at2759"/>
<evidence type="ECO:0000313" key="9">
    <source>
        <dbReference type="Proteomes" id="UP000008281"/>
    </source>
</evidence>
<dbReference type="PROSITE" id="PS50106">
    <property type="entry name" value="PDZ"/>
    <property type="match status" value="1"/>
</dbReference>
<dbReference type="HOGENOM" id="CLU_001715_5_1_1"/>
<dbReference type="InterPro" id="IPR008145">
    <property type="entry name" value="GK/Ca_channel_bsu"/>
</dbReference>
<evidence type="ECO:0000259" key="7">
    <source>
        <dbReference type="PROSITE" id="PS50106"/>
    </source>
</evidence>
<evidence type="ECO:0000256" key="3">
    <source>
        <dbReference type="PROSITE-ProRule" id="PRU00192"/>
    </source>
</evidence>
<dbReference type="STRING" id="31234.E3M067"/>
<dbReference type="Pfam" id="PF00625">
    <property type="entry name" value="Guanylate_kin"/>
    <property type="match status" value="1"/>
</dbReference>
<dbReference type="InterPro" id="IPR008144">
    <property type="entry name" value="Guanylate_kin-like_dom"/>
</dbReference>
<dbReference type="InterPro" id="IPR036034">
    <property type="entry name" value="PDZ_sf"/>
</dbReference>
<dbReference type="FunFam" id="3.30.63.10:FF:000002">
    <property type="entry name" value="Guanylate kinase 1"/>
    <property type="match status" value="1"/>
</dbReference>
<evidence type="ECO:0000256" key="4">
    <source>
        <dbReference type="SAM" id="MobiDB-lite"/>
    </source>
</evidence>
<dbReference type="FunCoup" id="E3M067">
    <property type="interactions" value="1459"/>
</dbReference>
<dbReference type="PROSITE" id="PS50002">
    <property type="entry name" value="SH3"/>
    <property type="match status" value="1"/>
</dbReference>
<organism evidence="9">
    <name type="scientific">Caenorhabditis remanei</name>
    <name type="common">Caenorhabditis vulgaris</name>
    <dbReference type="NCBI Taxonomy" id="31234"/>
    <lineage>
        <taxon>Eukaryota</taxon>
        <taxon>Metazoa</taxon>
        <taxon>Ecdysozoa</taxon>
        <taxon>Nematoda</taxon>
        <taxon>Chromadorea</taxon>
        <taxon>Rhabditida</taxon>
        <taxon>Rhabditina</taxon>
        <taxon>Rhabditomorpha</taxon>
        <taxon>Rhabditoidea</taxon>
        <taxon>Rhabditidae</taxon>
        <taxon>Peloderinae</taxon>
        <taxon>Caenorhabditis</taxon>
    </lineage>
</organism>
<evidence type="ECO:0000256" key="2">
    <source>
        <dbReference type="ARBA" id="ARBA00022443"/>
    </source>
</evidence>
<reference evidence="8" key="1">
    <citation type="submission" date="2007-07" db="EMBL/GenBank/DDBJ databases">
        <title>PCAP assembly of the Caenorhabditis remanei genome.</title>
        <authorList>
            <consortium name="The Caenorhabditis remanei Sequencing Consortium"/>
            <person name="Wilson R.K."/>
        </authorList>
    </citation>
    <scope>NUCLEOTIDE SEQUENCE [LARGE SCALE GENOMIC DNA]</scope>
    <source>
        <strain evidence="8">PB4641</strain>
    </source>
</reference>
<proteinExistence type="inferred from homology"/>